<proteinExistence type="predicted"/>
<evidence type="ECO:0000256" key="1">
    <source>
        <dbReference type="SAM" id="MobiDB-lite"/>
    </source>
</evidence>
<organism evidence="3 4">
    <name type="scientific">Rhizoclosmatium globosum</name>
    <dbReference type="NCBI Taxonomy" id="329046"/>
    <lineage>
        <taxon>Eukaryota</taxon>
        <taxon>Fungi</taxon>
        <taxon>Fungi incertae sedis</taxon>
        <taxon>Chytridiomycota</taxon>
        <taxon>Chytridiomycota incertae sedis</taxon>
        <taxon>Chytridiomycetes</taxon>
        <taxon>Chytridiales</taxon>
        <taxon>Chytriomycetaceae</taxon>
        <taxon>Rhizoclosmatium</taxon>
    </lineage>
</organism>
<dbReference type="Pfam" id="PF00172">
    <property type="entry name" value="Zn_clus"/>
    <property type="match status" value="1"/>
</dbReference>
<feature type="region of interest" description="Disordered" evidence="1">
    <location>
        <begin position="52"/>
        <end position="74"/>
    </location>
</feature>
<evidence type="ECO:0000259" key="2">
    <source>
        <dbReference type="PROSITE" id="PS00463"/>
    </source>
</evidence>
<evidence type="ECO:0000313" key="4">
    <source>
        <dbReference type="Proteomes" id="UP000193642"/>
    </source>
</evidence>
<dbReference type="InterPro" id="IPR001138">
    <property type="entry name" value="Zn2Cys6_DnaBD"/>
</dbReference>
<dbReference type="EMBL" id="MCGO01000009">
    <property type="protein sequence ID" value="ORY49388.1"/>
    <property type="molecule type" value="Genomic_DNA"/>
</dbReference>
<dbReference type="GO" id="GO:0008270">
    <property type="term" value="F:zinc ion binding"/>
    <property type="evidence" value="ECO:0007669"/>
    <property type="project" value="InterPro"/>
</dbReference>
<dbReference type="GO" id="GO:0000981">
    <property type="term" value="F:DNA-binding transcription factor activity, RNA polymerase II-specific"/>
    <property type="evidence" value="ECO:0007669"/>
    <property type="project" value="InterPro"/>
</dbReference>
<dbReference type="PROSITE" id="PS00463">
    <property type="entry name" value="ZN2_CY6_FUNGAL_1"/>
    <property type="match status" value="1"/>
</dbReference>
<dbReference type="CDD" id="cd00067">
    <property type="entry name" value="GAL4"/>
    <property type="match status" value="1"/>
</dbReference>
<dbReference type="Proteomes" id="UP000193642">
    <property type="component" value="Unassembled WGS sequence"/>
</dbReference>
<feature type="domain" description="Zn(2)-C6 fungal-type" evidence="2">
    <location>
        <begin position="10"/>
        <end position="38"/>
    </location>
</feature>
<comment type="caution">
    <text evidence="3">The sequence shown here is derived from an EMBL/GenBank/DDBJ whole genome shotgun (WGS) entry which is preliminary data.</text>
</comment>
<accession>A0A1Y2CQT1</accession>
<dbReference type="SUPFAM" id="SSF57701">
    <property type="entry name" value="Zn2/Cys6 DNA-binding domain"/>
    <property type="match status" value="1"/>
</dbReference>
<dbReference type="Gene3D" id="4.10.240.10">
    <property type="entry name" value="Zn(2)-C6 fungal-type DNA-binding domain"/>
    <property type="match status" value="1"/>
</dbReference>
<gene>
    <name evidence="3" type="ORF">BCR33DRAFT_781668</name>
</gene>
<dbReference type="AlphaFoldDB" id="A0A1Y2CQT1"/>
<reference evidence="3 4" key="1">
    <citation type="submission" date="2016-07" db="EMBL/GenBank/DDBJ databases">
        <title>Pervasive Adenine N6-methylation of Active Genes in Fungi.</title>
        <authorList>
            <consortium name="DOE Joint Genome Institute"/>
            <person name="Mondo S.J."/>
            <person name="Dannebaum R.O."/>
            <person name="Kuo R.C."/>
            <person name="Labutti K."/>
            <person name="Haridas S."/>
            <person name="Kuo A."/>
            <person name="Salamov A."/>
            <person name="Ahrendt S.R."/>
            <person name="Lipzen A."/>
            <person name="Sullivan W."/>
            <person name="Andreopoulos W.B."/>
            <person name="Clum A."/>
            <person name="Lindquist E."/>
            <person name="Daum C."/>
            <person name="Ramamoorthy G.K."/>
            <person name="Gryganskyi A."/>
            <person name="Culley D."/>
            <person name="Magnuson J.K."/>
            <person name="James T.Y."/>
            <person name="O'Malley M.A."/>
            <person name="Stajich J.E."/>
            <person name="Spatafora J.W."/>
            <person name="Visel A."/>
            <person name="Grigoriev I.V."/>
        </authorList>
    </citation>
    <scope>NUCLEOTIDE SEQUENCE [LARGE SCALE GENOMIC DNA]</scope>
    <source>
        <strain evidence="3 4">JEL800</strain>
    </source>
</reference>
<keyword evidence="4" id="KW-1185">Reference proteome</keyword>
<evidence type="ECO:0000313" key="3">
    <source>
        <dbReference type="EMBL" id="ORY49388.1"/>
    </source>
</evidence>
<name>A0A1Y2CQT1_9FUNG</name>
<dbReference type="InterPro" id="IPR036864">
    <property type="entry name" value="Zn2-C6_fun-type_DNA-bd_sf"/>
</dbReference>
<protein>
    <recommendedName>
        <fullName evidence="2">Zn(2)-C6 fungal-type domain-containing protein</fullName>
    </recommendedName>
</protein>
<sequence>MSSAVPKATSCEQCRKSKKGCTKELGGCSGCRVKGLVCIYPPETLAALGIETSETSETRRQRPITGAKQSQANVAEQWTPPSQAAEFNSGPLATLVAPMIFDETYDDWLIHEDLERVRDRYDGQLSVRRSDLMPTWEDFECVHKYFTTDPRAPAQMAVMDAAGFMNTFFQQPPALRLVVTAMAAFCSGSAMTEESAYWFFKRARKAVILAADRPSVPQRKLSTGSMSMGK</sequence>
<dbReference type="SMART" id="SM00066">
    <property type="entry name" value="GAL4"/>
    <property type="match status" value="1"/>
</dbReference>